<reference evidence="1 2" key="1">
    <citation type="submission" date="2019-11" db="EMBL/GenBank/DDBJ databases">
        <title>Comparative genomics of hydrocarbon-degrading Desulfosarcina strains.</title>
        <authorList>
            <person name="Watanabe M."/>
            <person name="Kojima H."/>
            <person name="Fukui M."/>
        </authorList>
    </citation>
    <scope>NUCLEOTIDE SEQUENCE [LARGE SCALE GENOMIC DNA]</scope>
    <source>
        <strain evidence="1 2">PP31</strain>
    </source>
</reference>
<dbReference type="EMBL" id="AP021875">
    <property type="protein sequence ID" value="BBO77660.1"/>
    <property type="molecule type" value="Genomic_DNA"/>
</dbReference>
<dbReference type="Gene3D" id="3.40.50.2000">
    <property type="entry name" value="Glycogen Phosphorylase B"/>
    <property type="match status" value="2"/>
</dbReference>
<keyword evidence="2" id="KW-1185">Reference proteome</keyword>
<dbReference type="KEGG" id="dwd:DSCW_50770"/>
<evidence type="ECO:0000313" key="2">
    <source>
        <dbReference type="Proteomes" id="UP000427769"/>
    </source>
</evidence>
<dbReference type="AlphaFoldDB" id="A0A5K7ZA47"/>
<accession>A0A5K7ZA47</accession>
<dbReference type="SUPFAM" id="SSF53756">
    <property type="entry name" value="UDP-Glycosyltransferase/glycogen phosphorylase"/>
    <property type="match status" value="1"/>
</dbReference>
<protein>
    <recommendedName>
        <fullName evidence="3">Glycosyl transferase family 1 domain-containing protein</fullName>
    </recommendedName>
</protein>
<name>A0A5K7ZA47_9BACT</name>
<dbReference type="Pfam" id="PF13692">
    <property type="entry name" value="Glyco_trans_1_4"/>
    <property type="match status" value="1"/>
</dbReference>
<dbReference type="PANTHER" id="PTHR12526">
    <property type="entry name" value="GLYCOSYLTRANSFERASE"/>
    <property type="match status" value="1"/>
</dbReference>
<sequence>MYKKNVPGVEFVGFVENLTELYENTRVVCVPVLSGSGTRIKILEAASYGKPIVATEVGAEGIDLKDNEQILIRNYPEPFASACIELLTEKNRCEEIGQSARSLISRKYNRNAVITKIKDLISDELLYAKS</sequence>
<gene>
    <name evidence="1" type="ORF">DSCW_50770</name>
</gene>
<dbReference type="PANTHER" id="PTHR12526:SF630">
    <property type="entry name" value="GLYCOSYLTRANSFERASE"/>
    <property type="match status" value="1"/>
</dbReference>
<evidence type="ECO:0000313" key="1">
    <source>
        <dbReference type="EMBL" id="BBO77660.1"/>
    </source>
</evidence>
<proteinExistence type="predicted"/>
<organism evidence="1 2">
    <name type="scientific">Desulfosarcina widdelii</name>
    <dbReference type="NCBI Taxonomy" id="947919"/>
    <lineage>
        <taxon>Bacteria</taxon>
        <taxon>Pseudomonadati</taxon>
        <taxon>Thermodesulfobacteriota</taxon>
        <taxon>Desulfobacteria</taxon>
        <taxon>Desulfobacterales</taxon>
        <taxon>Desulfosarcinaceae</taxon>
        <taxon>Desulfosarcina</taxon>
    </lineage>
</organism>
<dbReference type="Proteomes" id="UP000427769">
    <property type="component" value="Chromosome"/>
</dbReference>
<evidence type="ECO:0008006" key="3">
    <source>
        <dbReference type="Google" id="ProtNLM"/>
    </source>
</evidence>